<dbReference type="OrthoDB" id="7862743at2"/>
<evidence type="ECO:0000313" key="3">
    <source>
        <dbReference type="Proteomes" id="UP000193077"/>
    </source>
</evidence>
<dbReference type="Gene3D" id="1.10.287.1490">
    <property type="match status" value="1"/>
</dbReference>
<dbReference type="EMBL" id="FWFO01000001">
    <property type="protein sequence ID" value="SLN44435.1"/>
    <property type="molecule type" value="Genomic_DNA"/>
</dbReference>
<gene>
    <name evidence="2" type="ORF">TRL7639_02361</name>
</gene>
<protein>
    <submittedName>
        <fullName evidence="2">Uncharacterized protein</fullName>
    </submittedName>
</protein>
<dbReference type="AlphaFoldDB" id="A0A1Y5SNX1"/>
<evidence type="ECO:0000256" key="1">
    <source>
        <dbReference type="SAM" id="Coils"/>
    </source>
</evidence>
<evidence type="ECO:0000313" key="2">
    <source>
        <dbReference type="EMBL" id="SLN44435.1"/>
    </source>
</evidence>
<feature type="coiled-coil region" evidence="1">
    <location>
        <begin position="55"/>
        <end position="111"/>
    </location>
</feature>
<keyword evidence="1" id="KW-0175">Coiled coil</keyword>
<proteinExistence type="predicted"/>
<organism evidence="2 3">
    <name type="scientific">Falsiruegeria litorea R37</name>
    <dbReference type="NCBI Taxonomy" id="1200284"/>
    <lineage>
        <taxon>Bacteria</taxon>
        <taxon>Pseudomonadati</taxon>
        <taxon>Pseudomonadota</taxon>
        <taxon>Alphaproteobacteria</taxon>
        <taxon>Rhodobacterales</taxon>
        <taxon>Roseobacteraceae</taxon>
        <taxon>Falsiruegeria</taxon>
    </lineage>
</organism>
<accession>A0A1Y5SNX1</accession>
<dbReference type="RefSeq" id="WP_133057646.1">
    <property type="nucleotide sequence ID" value="NZ_FWFO01000001.1"/>
</dbReference>
<sequence length="141" mass="15120">MAKTLKDLALALLNATLILVALCLFLAWKTATTVDGLTATFSENLIKITPLRDEVAGLRSDLSDIRNDLATLKSQSGEYSTATLIALQNKVQALETNVQGAQIRVRQLVDTPEQLIDHSIETAADALTRSISDVKGCVPAS</sequence>
<dbReference type="Proteomes" id="UP000193077">
    <property type="component" value="Unassembled WGS sequence"/>
</dbReference>
<name>A0A1Y5SNX1_9RHOB</name>
<reference evidence="2 3" key="1">
    <citation type="submission" date="2017-03" db="EMBL/GenBank/DDBJ databases">
        <authorList>
            <person name="Afonso C.L."/>
            <person name="Miller P.J."/>
            <person name="Scott M.A."/>
            <person name="Spackman E."/>
            <person name="Goraichik I."/>
            <person name="Dimitrov K.M."/>
            <person name="Suarez D.L."/>
            <person name="Swayne D.E."/>
        </authorList>
    </citation>
    <scope>NUCLEOTIDE SEQUENCE [LARGE SCALE GENOMIC DNA]</scope>
    <source>
        <strain evidence="2 3">CECT 7639</strain>
    </source>
</reference>
<keyword evidence="3" id="KW-1185">Reference proteome</keyword>